<evidence type="ECO:0000313" key="1">
    <source>
        <dbReference type="EMBL" id="PRQ16711.1"/>
    </source>
</evidence>
<protein>
    <submittedName>
        <fullName evidence="1">Uncharacterized protein</fullName>
    </submittedName>
</protein>
<organism evidence="1 2">
    <name type="scientific">Rosa chinensis</name>
    <name type="common">China rose</name>
    <dbReference type="NCBI Taxonomy" id="74649"/>
    <lineage>
        <taxon>Eukaryota</taxon>
        <taxon>Viridiplantae</taxon>
        <taxon>Streptophyta</taxon>
        <taxon>Embryophyta</taxon>
        <taxon>Tracheophyta</taxon>
        <taxon>Spermatophyta</taxon>
        <taxon>Magnoliopsida</taxon>
        <taxon>eudicotyledons</taxon>
        <taxon>Gunneridae</taxon>
        <taxon>Pentapetalae</taxon>
        <taxon>rosids</taxon>
        <taxon>fabids</taxon>
        <taxon>Rosales</taxon>
        <taxon>Rosaceae</taxon>
        <taxon>Rosoideae</taxon>
        <taxon>Rosoideae incertae sedis</taxon>
        <taxon>Rosa</taxon>
    </lineage>
</organism>
<dbReference type="Proteomes" id="UP000238479">
    <property type="component" value="Chromosome 7"/>
</dbReference>
<comment type="caution">
    <text evidence="1">The sequence shown here is derived from an EMBL/GenBank/DDBJ whole genome shotgun (WGS) entry which is preliminary data.</text>
</comment>
<gene>
    <name evidence="1" type="ORF">RchiOBHm_Chr7g0187211</name>
</gene>
<dbReference type="Gramene" id="PRQ16711">
    <property type="protein sequence ID" value="PRQ16711"/>
    <property type="gene ID" value="RchiOBHm_Chr7g0187211"/>
</dbReference>
<reference evidence="1 2" key="1">
    <citation type="journal article" date="2018" name="Nat. Genet.">
        <title>The Rosa genome provides new insights in the design of modern roses.</title>
        <authorList>
            <person name="Bendahmane M."/>
        </authorList>
    </citation>
    <scope>NUCLEOTIDE SEQUENCE [LARGE SCALE GENOMIC DNA]</scope>
    <source>
        <strain evidence="2">cv. Old Blush</strain>
    </source>
</reference>
<name>A0A2P6P453_ROSCH</name>
<accession>A0A2P6P453</accession>
<sequence length="57" mass="6468">MKKKVLMFRGEKKTDEEIAFSLCFEVLEINEVGNKVASLNLIKLSKAGQSDLFILYS</sequence>
<proteinExistence type="predicted"/>
<dbReference type="EMBL" id="PDCK01000045">
    <property type="protein sequence ID" value="PRQ16711.1"/>
    <property type="molecule type" value="Genomic_DNA"/>
</dbReference>
<dbReference type="AlphaFoldDB" id="A0A2P6P453"/>
<keyword evidence="2" id="KW-1185">Reference proteome</keyword>
<evidence type="ECO:0000313" key="2">
    <source>
        <dbReference type="Proteomes" id="UP000238479"/>
    </source>
</evidence>